<dbReference type="Proteomes" id="UP000289152">
    <property type="component" value="Unassembled WGS sequence"/>
</dbReference>
<accession>A0A4Q1BRI8</accession>
<evidence type="ECO:0000256" key="6">
    <source>
        <dbReference type="ARBA" id="ARBA00034138"/>
    </source>
</evidence>
<gene>
    <name evidence="11" type="ORF">M231_02039</name>
</gene>
<evidence type="ECO:0000256" key="8">
    <source>
        <dbReference type="ARBA" id="ARBA00049127"/>
    </source>
</evidence>
<dbReference type="PANTHER" id="PTHR11482:SF6">
    <property type="entry name" value="ORNITHINE DECARBOXYLASE 1-RELATED"/>
    <property type="match status" value="1"/>
</dbReference>
<dbReference type="Pfam" id="PF02784">
    <property type="entry name" value="Orn_Arg_deC_N"/>
    <property type="match status" value="1"/>
</dbReference>
<dbReference type="EMBL" id="SDIL01000016">
    <property type="protein sequence ID" value="RXK40584.1"/>
    <property type="molecule type" value="Genomic_DNA"/>
</dbReference>
<dbReference type="SUPFAM" id="SSF50621">
    <property type="entry name" value="Alanine racemase C-terminal domain-like"/>
    <property type="match status" value="1"/>
</dbReference>
<evidence type="ECO:0000313" key="11">
    <source>
        <dbReference type="EMBL" id="RXK40584.1"/>
    </source>
</evidence>
<dbReference type="PRINTS" id="PR01182">
    <property type="entry name" value="ORNDCRBXLASE"/>
</dbReference>
<dbReference type="InterPro" id="IPR009006">
    <property type="entry name" value="Ala_racemase/Decarboxylase_C"/>
</dbReference>
<dbReference type="InterPro" id="IPR000183">
    <property type="entry name" value="Orn/DAP/Arg_de-COase"/>
</dbReference>
<comment type="subunit">
    <text evidence="7">Homodimer. Only the dimer is catalytically active, as the active sites are constructed of residues from both monomers.</text>
</comment>
<organism evidence="11 12">
    <name type="scientific">Tremella mesenterica</name>
    <name type="common">Jelly fungus</name>
    <dbReference type="NCBI Taxonomy" id="5217"/>
    <lineage>
        <taxon>Eukaryota</taxon>
        <taxon>Fungi</taxon>
        <taxon>Dikarya</taxon>
        <taxon>Basidiomycota</taxon>
        <taxon>Agaricomycotina</taxon>
        <taxon>Tremellomycetes</taxon>
        <taxon>Tremellales</taxon>
        <taxon>Tremellaceae</taxon>
        <taxon>Tremella</taxon>
    </lineage>
</organism>
<evidence type="ECO:0000256" key="7">
    <source>
        <dbReference type="ARBA" id="ARBA00046672"/>
    </source>
</evidence>
<comment type="pathway">
    <text evidence="5">Amine and polyamine biosynthesis; putrescine biosynthesis via L-ornithine pathway; putrescine from L-ornithine: step 1/1.</text>
</comment>
<dbReference type="OrthoDB" id="5034579at2759"/>
<dbReference type="Gene3D" id="3.20.20.10">
    <property type="entry name" value="Alanine racemase"/>
    <property type="match status" value="1"/>
</dbReference>
<evidence type="ECO:0000256" key="9">
    <source>
        <dbReference type="PIRSR" id="PIRSR600183-50"/>
    </source>
</evidence>
<comment type="catalytic activity">
    <reaction evidence="8">
        <text>L-ornithine + H(+) = putrescine + CO2</text>
        <dbReference type="Rhea" id="RHEA:22964"/>
        <dbReference type="ChEBI" id="CHEBI:15378"/>
        <dbReference type="ChEBI" id="CHEBI:16526"/>
        <dbReference type="ChEBI" id="CHEBI:46911"/>
        <dbReference type="ChEBI" id="CHEBI:326268"/>
        <dbReference type="EC" id="4.1.1.17"/>
    </reaction>
</comment>
<dbReference type="InParanoid" id="A0A4Q1BRI8"/>
<dbReference type="AlphaFoldDB" id="A0A4Q1BRI8"/>
<feature type="modified residue" description="N6-(pyridoxal phosphate)lysine" evidence="9">
    <location>
        <position position="133"/>
    </location>
</feature>
<proteinExistence type="inferred from homology"/>
<dbReference type="GO" id="GO:0033387">
    <property type="term" value="P:putrescine biosynthetic process from arginine, via ornithine"/>
    <property type="evidence" value="ECO:0007669"/>
    <property type="project" value="TreeGrafter"/>
</dbReference>
<dbReference type="PRINTS" id="PR01179">
    <property type="entry name" value="ODADCRBXLASE"/>
</dbReference>
<reference evidence="11 12" key="1">
    <citation type="submission" date="2016-06" db="EMBL/GenBank/DDBJ databases">
        <title>Evolution of pathogenesis and genome organization in the Tremellales.</title>
        <authorList>
            <person name="Cuomo C."/>
            <person name="Litvintseva A."/>
            <person name="Heitman J."/>
            <person name="Chen Y."/>
            <person name="Sun S."/>
            <person name="Springer D."/>
            <person name="Dromer F."/>
            <person name="Young S."/>
            <person name="Zeng Q."/>
            <person name="Chapman S."/>
            <person name="Gujja S."/>
            <person name="Saif S."/>
            <person name="Birren B."/>
        </authorList>
    </citation>
    <scope>NUCLEOTIDE SEQUENCE [LARGE SCALE GENOMIC DNA]</scope>
    <source>
        <strain evidence="11 12">ATCC 28783</strain>
    </source>
</reference>
<sequence length="496" mass="54415">MSTTVIDRFVFPSQVVGWSSEETLIPTPLSTSNAPTSEDLLKVLDPNAQMPYSPQHYLPTPPTTSPLFRNKEVTDLDPIADINIHEMIQSIIADKMEDEAAFFAADLSAVFQAVQMWRQSPMGERVEIFYAVKCNPSPPVLHLLSLLGLSFDCASTSEVTQVLSLPVKPNPKRIIYANPCKPASHIRAAQAQGVEMMTFDNADELYKIKRLYPQAKLVLRMLTDDSKSLCRLGLKYGAPLSTCPGLFAVAKQLGLNVIGVSFHVGSGCKDPMLFADAIWRARKVFDMGKSAGYDFTLLDVGGGFERATFAEMSQVVRDSLDLYFPVELGIRVIAEPGRLLVSSAFTLATHIIARRRAIPSGIAMPSSPKEDISEEDQGNEEGTDVMYYINDGVYGSFNCIMFDHQIVHPYPLSLGHSPTWAVPSFPPPPNVHLPVDLSVKLGYVENEKASVWGPTCDSIDCVRETVKLPKGLEVGDWLGWGEMGAYTLCAASTFNG</sequence>
<dbReference type="SUPFAM" id="SSF51419">
    <property type="entry name" value="PLP-binding barrel"/>
    <property type="match status" value="1"/>
</dbReference>
<dbReference type="InterPro" id="IPR002433">
    <property type="entry name" value="Orn_de-COase"/>
</dbReference>
<protein>
    <recommendedName>
        <fullName evidence="6">ornithine decarboxylase</fullName>
        <ecNumber evidence="6">4.1.1.17</ecNumber>
    </recommendedName>
</protein>
<comment type="caution">
    <text evidence="11">The sequence shown here is derived from an EMBL/GenBank/DDBJ whole genome shotgun (WGS) entry which is preliminary data.</text>
</comment>
<dbReference type="Gene3D" id="2.40.37.10">
    <property type="entry name" value="Lyase, Ornithine Decarboxylase, Chain A, domain 1"/>
    <property type="match status" value="1"/>
</dbReference>
<name>A0A4Q1BRI8_TREME</name>
<dbReference type="GO" id="GO:0005737">
    <property type="term" value="C:cytoplasm"/>
    <property type="evidence" value="ECO:0007669"/>
    <property type="project" value="TreeGrafter"/>
</dbReference>
<feature type="domain" description="Orn/DAP/Arg decarboxylase 2 N-terminal" evidence="10">
    <location>
        <begin position="110"/>
        <end position="342"/>
    </location>
</feature>
<comment type="cofactor">
    <cofactor evidence="1 9">
        <name>pyridoxal 5'-phosphate</name>
        <dbReference type="ChEBI" id="CHEBI:597326"/>
    </cofactor>
</comment>
<dbReference type="InterPro" id="IPR029066">
    <property type="entry name" value="PLP-binding_barrel"/>
</dbReference>
<dbReference type="InterPro" id="IPR022644">
    <property type="entry name" value="De-COase2_N"/>
</dbReference>
<dbReference type="FunFam" id="3.20.20.10:FF:000005">
    <property type="entry name" value="Ornithine decarboxylase"/>
    <property type="match status" value="1"/>
</dbReference>
<evidence type="ECO:0000256" key="3">
    <source>
        <dbReference type="ARBA" id="ARBA00022898"/>
    </source>
</evidence>
<evidence type="ECO:0000256" key="1">
    <source>
        <dbReference type="ARBA" id="ARBA00001933"/>
    </source>
</evidence>
<dbReference type="VEuPathDB" id="FungiDB:TREMEDRAFT_39163"/>
<keyword evidence="12" id="KW-1185">Reference proteome</keyword>
<evidence type="ECO:0000256" key="2">
    <source>
        <dbReference type="ARBA" id="ARBA00008872"/>
    </source>
</evidence>
<dbReference type="PROSITE" id="PS00878">
    <property type="entry name" value="ODR_DC_2_1"/>
    <property type="match status" value="1"/>
</dbReference>
<keyword evidence="3 9" id="KW-0663">Pyridoxal phosphate</keyword>
<dbReference type="PANTHER" id="PTHR11482">
    <property type="entry name" value="ARGININE/DIAMINOPIMELATE/ORNITHINE DECARBOXYLASE"/>
    <property type="match status" value="1"/>
</dbReference>
<evidence type="ECO:0000256" key="5">
    <source>
        <dbReference type="ARBA" id="ARBA00034115"/>
    </source>
</evidence>
<dbReference type="EC" id="4.1.1.17" evidence="6"/>
<evidence type="ECO:0000259" key="10">
    <source>
        <dbReference type="Pfam" id="PF02784"/>
    </source>
</evidence>
<dbReference type="CDD" id="cd00622">
    <property type="entry name" value="PLPDE_III_ODC"/>
    <property type="match status" value="1"/>
</dbReference>
<keyword evidence="4" id="KW-0456">Lyase</keyword>
<dbReference type="FunCoup" id="A0A4Q1BRI8">
    <property type="interactions" value="225"/>
</dbReference>
<dbReference type="STRING" id="5217.A0A4Q1BRI8"/>
<feature type="active site" description="Proton donor" evidence="9">
    <location>
        <position position="456"/>
    </location>
</feature>
<comment type="similarity">
    <text evidence="2">Belongs to the Orn/Lys/Arg decarboxylase class-II family.</text>
</comment>
<evidence type="ECO:0000313" key="12">
    <source>
        <dbReference type="Proteomes" id="UP000289152"/>
    </source>
</evidence>
<evidence type="ECO:0000256" key="4">
    <source>
        <dbReference type="ARBA" id="ARBA00023239"/>
    </source>
</evidence>
<dbReference type="InterPro" id="IPR022653">
    <property type="entry name" value="De-COase2_pyr-phos_BS"/>
</dbReference>
<dbReference type="GO" id="GO:0004586">
    <property type="term" value="F:ornithine decarboxylase activity"/>
    <property type="evidence" value="ECO:0007669"/>
    <property type="project" value="UniProtKB-EC"/>
</dbReference>